<dbReference type="InterPro" id="IPR004875">
    <property type="entry name" value="DDE_SF_endonuclease_dom"/>
</dbReference>
<proteinExistence type="predicted"/>
<evidence type="ECO:0000313" key="3">
    <source>
        <dbReference type="RefSeq" id="XP_003737359.1"/>
    </source>
</evidence>
<dbReference type="InterPro" id="IPR050863">
    <property type="entry name" value="CenT-Element_Derived"/>
</dbReference>
<dbReference type="KEGG" id="goe:100898667"/>
<evidence type="ECO:0000313" key="2">
    <source>
        <dbReference type="Proteomes" id="UP000694867"/>
    </source>
</evidence>
<dbReference type="InterPro" id="IPR036397">
    <property type="entry name" value="RNaseH_sf"/>
</dbReference>
<dbReference type="GO" id="GO:0005634">
    <property type="term" value="C:nucleus"/>
    <property type="evidence" value="ECO:0007669"/>
    <property type="project" value="TreeGrafter"/>
</dbReference>
<reference evidence="3" key="1">
    <citation type="submission" date="2025-08" db="UniProtKB">
        <authorList>
            <consortium name="RefSeq"/>
        </authorList>
    </citation>
    <scope>IDENTIFICATION</scope>
</reference>
<dbReference type="PANTHER" id="PTHR19303:SF52">
    <property type="entry name" value="TIGGER TRANSPOSABLE ELEMENT-DERIVED PROTEIN 6"/>
    <property type="match status" value="1"/>
</dbReference>
<gene>
    <name evidence="3" type="primary">LOC100898667</name>
</gene>
<protein>
    <submittedName>
        <fullName evidence="3">Tigger transposable element-derived protein 6-like</fullName>
    </submittedName>
</protein>
<dbReference type="GO" id="GO:0003677">
    <property type="term" value="F:DNA binding"/>
    <property type="evidence" value="ECO:0007669"/>
    <property type="project" value="TreeGrafter"/>
</dbReference>
<dbReference type="PANTHER" id="PTHR19303">
    <property type="entry name" value="TRANSPOSON"/>
    <property type="match status" value="1"/>
</dbReference>
<organism evidence="2 3">
    <name type="scientific">Galendromus occidentalis</name>
    <name type="common">western predatory mite</name>
    <dbReference type="NCBI Taxonomy" id="34638"/>
    <lineage>
        <taxon>Eukaryota</taxon>
        <taxon>Metazoa</taxon>
        <taxon>Ecdysozoa</taxon>
        <taxon>Arthropoda</taxon>
        <taxon>Chelicerata</taxon>
        <taxon>Arachnida</taxon>
        <taxon>Acari</taxon>
        <taxon>Parasitiformes</taxon>
        <taxon>Mesostigmata</taxon>
        <taxon>Gamasina</taxon>
        <taxon>Phytoseioidea</taxon>
        <taxon>Phytoseiidae</taxon>
        <taxon>Typhlodrominae</taxon>
        <taxon>Galendromus</taxon>
    </lineage>
</organism>
<sequence>ILLERTGSTDDVYNADETGLFFQLLPERSLTVRGETCAGGKKSKVRLTALLCCNASGTDKRKLFVIGKSAKPRCLKNVRSLPCLYRGNKRAWMTRELFSEWLLKFDRQMKAEKRNVLLLLDNCSAHNVVPRMTNIRVEYFPPNCTSILQPLDLGIIRAVKARYRKSLIRLILVSENAGKDTKVDVRQAMKMLSNAWSEIIPTTIRRCWEKSCVFSSGLPISDVISDDHSNEDYDPTDLWQLNAQRLGNDQNVNFDDYVTADDDVHVCEELSDACILKPFLEVPGAASCDSSESDEDPDGGIQEENVSIGAMLESMSRLKRFVFSHDNVPDHIFKSISGIENFVLTSQTRKMVQTKLTDFVVT</sequence>
<feature type="domain" description="DDE-1" evidence="1">
    <location>
        <begin position="45"/>
        <end position="208"/>
    </location>
</feature>
<accession>A0AAJ6QM76</accession>
<dbReference type="Proteomes" id="UP000694867">
    <property type="component" value="Unplaced"/>
</dbReference>
<evidence type="ECO:0000259" key="1">
    <source>
        <dbReference type="Pfam" id="PF03184"/>
    </source>
</evidence>
<name>A0AAJ6QM76_9ACAR</name>
<dbReference type="Pfam" id="PF03184">
    <property type="entry name" value="DDE_1"/>
    <property type="match status" value="1"/>
</dbReference>
<dbReference type="GeneID" id="100898667"/>
<feature type="non-terminal residue" evidence="3">
    <location>
        <position position="1"/>
    </location>
</feature>
<dbReference type="RefSeq" id="XP_003737359.1">
    <property type="nucleotide sequence ID" value="XM_003737311.1"/>
</dbReference>
<keyword evidence="2" id="KW-1185">Reference proteome</keyword>
<dbReference type="AlphaFoldDB" id="A0AAJ6QM76"/>
<dbReference type="Gene3D" id="3.30.420.10">
    <property type="entry name" value="Ribonuclease H-like superfamily/Ribonuclease H"/>
    <property type="match status" value="1"/>
</dbReference>